<sequence>MDVSENRTLRLVVDESVYRLYHSVVHTRTLLAIRDVSEKKHHHLNKSQTYQAQQQDQPEPLIGRKRCSPTRTGKRNRFLREELFCPRKALVQRNGCFSTNKALSQAVIL</sequence>
<evidence type="ECO:0000313" key="2">
    <source>
        <dbReference type="EMBL" id="GIY39536.1"/>
    </source>
</evidence>
<name>A0AAV4T2Q2_9ARAC</name>
<accession>A0AAV4T2Q2</accession>
<gene>
    <name evidence="2" type="ORF">CDAR_539151</name>
</gene>
<feature type="compositionally biased region" description="Polar residues" evidence="1">
    <location>
        <begin position="46"/>
        <end position="57"/>
    </location>
</feature>
<keyword evidence="3" id="KW-1185">Reference proteome</keyword>
<protein>
    <submittedName>
        <fullName evidence="2">Uncharacterized protein</fullName>
    </submittedName>
</protein>
<dbReference type="AlphaFoldDB" id="A0AAV4T2Q2"/>
<reference evidence="2 3" key="1">
    <citation type="submission" date="2021-06" db="EMBL/GenBank/DDBJ databases">
        <title>Caerostris darwini draft genome.</title>
        <authorList>
            <person name="Kono N."/>
            <person name="Arakawa K."/>
        </authorList>
    </citation>
    <scope>NUCLEOTIDE SEQUENCE [LARGE SCALE GENOMIC DNA]</scope>
</reference>
<organism evidence="2 3">
    <name type="scientific">Caerostris darwini</name>
    <dbReference type="NCBI Taxonomy" id="1538125"/>
    <lineage>
        <taxon>Eukaryota</taxon>
        <taxon>Metazoa</taxon>
        <taxon>Ecdysozoa</taxon>
        <taxon>Arthropoda</taxon>
        <taxon>Chelicerata</taxon>
        <taxon>Arachnida</taxon>
        <taxon>Araneae</taxon>
        <taxon>Araneomorphae</taxon>
        <taxon>Entelegynae</taxon>
        <taxon>Araneoidea</taxon>
        <taxon>Araneidae</taxon>
        <taxon>Caerostris</taxon>
    </lineage>
</organism>
<evidence type="ECO:0000256" key="1">
    <source>
        <dbReference type="SAM" id="MobiDB-lite"/>
    </source>
</evidence>
<feature type="region of interest" description="Disordered" evidence="1">
    <location>
        <begin position="42"/>
        <end position="71"/>
    </location>
</feature>
<dbReference type="Proteomes" id="UP001054837">
    <property type="component" value="Unassembled WGS sequence"/>
</dbReference>
<comment type="caution">
    <text evidence="2">The sequence shown here is derived from an EMBL/GenBank/DDBJ whole genome shotgun (WGS) entry which is preliminary data.</text>
</comment>
<dbReference type="EMBL" id="BPLQ01008818">
    <property type="protein sequence ID" value="GIY39536.1"/>
    <property type="molecule type" value="Genomic_DNA"/>
</dbReference>
<proteinExistence type="predicted"/>
<evidence type="ECO:0000313" key="3">
    <source>
        <dbReference type="Proteomes" id="UP001054837"/>
    </source>
</evidence>